<dbReference type="OrthoDB" id="4037694at2759"/>
<evidence type="ECO:0000256" key="5">
    <source>
        <dbReference type="ARBA" id="ARBA00022692"/>
    </source>
</evidence>
<evidence type="ECO:0000256" key="10">
    <source>
        <dbReference type="ARBA" id="ARBA00032985"/>
    </source>
</evidence>
<sequence>MGFFTGFISGFALTTSALYITITIHRTNRLEQRRVIRDQVDQINWLASSIGAYDRRNLPQYTPHRLEDRFPKQNEPFTIKEVLKHRWNTEVEKIARKAHETRWEDVRDATSEGWKGVMRLVKKE</sequence>
<evidence type="ECO:0000256" key="9">
    <source>
        <dbReference type="ARBA" id="ARBA00032159"/>
    </source>
</evidence>
<dbReference type="Pfam" id="PF17050">
    <property type="entry name" value="AIM5"/>
    <property type="match status" value="1"/>
</dbReference>
<reference evidence="13" key="1">
    <citation type="journal article" date="2017" name="Nat. Microbiol.">
        <title>Global analysis of biosynthetic gene clusters reveals vast potential of secondary metabolite production in Penicillium species.</title>
        <authorList>
            <person name="Nielsen J.C."/>
            <person name="Grijseels S."/>
            <person name="Prigent S."/>
            <person name="Ji B."/>
            <person name="Dainat J."/>
            <person name="Nielsen K.F."/>
            <person name="Frisvad J.C."/>
            <person name="Workman M."/>
            <person name="Nielsen J."/>
        </authorList>
    </citation>
    <scope>NUCLEOTIDE SEQUENCE [LARGE SCALE GENOMIC DNA]</scope>
    <source>
        <strain evidence="13">IBT 24891</strain>
    </source>
</reference>
<comment type="caution">
    <text evidence="12">The sequence shown here is derived from an EMBL/GenBank/DDBJ whole genome shotgun (WGS) entry which is preliminary data.</text>
</comment>
<organism evidence="12 13">
    <name type="scientific">Penicillium steckii</name>
    <dbReference type="NCBI Taxonomy" id="303698"/>
    <lineage>
        <taxon>Eukaryota</taxon>
        <taxon>Fungi</taxon>
        <taxon>Dikarya</taxon>
        <taxon>Ascomycota</taxon>
        <taxon>Pezizomycotina</taxon>
        <taxon>Eurotiomycetes</taxon>
        <taxon>Eurotiomycetidae</taxon>
        <taxon>Eurotiales</taxon>
        <taxon>Aspergillaceae</taxon>
        <taxon>Penicillium</taxon>
    </lineage>
</organism>
<comment type="subcellular location">
    <subcellularLocation>
        <location evidence="2">Membrane</location>
    </subcellularLocation>
    <subcellularLocation>
        <location evidence="11">Mitochondrion inner membrane</location>
        <topology evidence="11">Single-pass membrane protein</topology>
    </subcellularLocation>
</comment>
<dbReference type="GO" id="GO:0061617">
    <property type="term" value="C:MICOS complex"/>
    <property type="evidence" value="ECO:0007669"/>
    <property type="project" value="UniProtKB-UniRule"/>
</dbReference>
<comment type="function">
    <text evidence="1 11">Component of the MICOS complex, a large protein complex of the mitochondrial inner membrane that plays crucial roles in the maintenance of crista junctions, inner membrane architecture, and formation of contact sites to the outer membrane.</text>
</comment>
<evidence type="ECO:0000313" key="12">
    <source>
        <dbReference type="EMBL" id="OQE15948.1"/>
    </source>
</evidence>
<evidence type="ECO:0000256" key="7">
    <source>
        <dbReference type="ARBA" id="ARBA00023128"/>
    </source>
</evidence>
<evidence type="ECO:0000256" key="8">
    <source>
        <dbReference type="ARBA" id="ARBA00023136"/>
    </source>
</evidence>
<evidence type="ECO:0000256" key="4">
    <source>
        <dbReference type="ARBA" id="ARBA00018170"/>
    </source>
</evidence>
<gene>
    <name evidence="12" type="ORF">PENSTE_c026G08762</name>
</gene>
<keyword evidence="8 11" id="KW-0472">Membrane</keyword>
<dbReference type="InterPro" id="IPR031463">
    <property type="entry name" value="Mic12"/>
</dbReference>
<keyword evidence="6 11" id="KW-1133">Transmembrane helix</keyword>
<keyword evidence="11" id="KW-0999">Mitochondrion inner membrane</keyword>
<protein>
    <recommendedName>
        <fullName evidence="4 11">MICOS complex subunit MIC12</fullName>
    </recommendedName>
    <alternativeName>
        <fullName evidence="10 11">Altered inheritance of mitochondria protein 5, mitochondrial</fullName>
    </alternativeName>
    <alternativeName>
        <fullName evidence="9 11">Found in mitochondrial proteome protein 51</fullName>
    </alternativeName>
</protein>
<keyword evidence="7 11" id="KW-0496">Mitochondrion</keyword>
<accession>A0A1V6SPZ6</accession>
<dbReference type="AlphaFoldDB" id="A0A1V6SPZ6"/>
<keyword evidence="13" id="KW-1185">Reference proteome</keyword>
<comment type="subunit">
    <text evidence="11">Component of the mitochondrial contact site and cristae organizing system (MICOS) complex.</text>
</comment>
<evidence type="ECO:0000256" key="2">
    <source>
        <dbReference type="ARBA" id="ARBA00004370"/>
    </source>
</evidence>
<evidence type="ECO:0000313" key="13">
    <source>
        <dbReference type="Proteomes" id="UP000191285"/>
    </source>
</evidence>
<dbReference type="Proteomes" id="UP000191285">
    <property type="component" value="Unassembled WGS sequence"/>
</dbReference>
<keyword evidence="5 11" id="KW-0812">Transmembrane</keyword>
<evidence type="ECO:0000256" key="3">
    <source>
        <dbReference type="ARBA" id="ARBA00009188"/>
    </source>
</evidence>
<feature type="transmembrane region" description="Helical" evidence="11">
    <location>
        <begin position="6"/>
        <end position="24"/>
    </location>
</feature>
<evidence type="ECO:0000256" key="6">
    <source>
        <dbReference type="ARBA" id="ARBA00022989"/>
    </source>
</evidence>
<proteinExistence type="inferred from homology"/>
<dbReference type="GO" id="GO:0042407">
    <property type="term" value="P:cristae formation"/>
    <property type="evidence" value="ECO:0007669"/>
    <property type="project" value="InterPro"/>
</dbReference>
<dbReference type="EMBL" id="MLKD01000026">
    <property type="protein sequence ID" value="OQE15948.1"/>
    <property type="molecule type" value="Genomic_DNA"/>
</dbReference>
<dbReference type="GO" id="GO:0044284">
    <property type="term" value="C:mitochondrial crista junction"/>
    <property type="evidence" value="ECO:0007669"/>
    <property type="project" value="InterPro"/>
</dbReference>
<comment type="similarity">
    <text evidence="3 11">Belongs to the MICOS complex subunit Mic12 family.</text>
</comment>
<name>A0A1V6SPZ6_9EURO</name>
<evidence type="ECO:0000256" key="1">
    <source>
        <dbReference type="ARBA" id="ARBA00002689"/>
    </source>
</evidence>
<evidence type="ECO:0000256" key="11">
    <source>
        <dbReference type="RuleBase" id="RU363010"/>
    </source>
</evidence>